<name>H6SPT6_PARPM</name>
<dbReference type="AlphaFoldDB" id="H6SPT6"/>
<reference evidence="7 8" key="1">
    <citation type="submission" date="2012-02" db="EMBL/GenBank/DDBJ databases">
        <title>Shotgun genome sequence of Phaeospirillum photometricum DSM 122.</title>
        <authorList>
            <person name="Duquesne K."/>
            <person name="Sturgis J."/>
        </authorList>
    </citation>
    <scope>NUCLEOTIDE SEQUENCE [LARGE SCALE GENOMIC DNA]</scope>
    <source>
        <strain evidence="8">DSM122</strain>
    </source>
</reference>
<dbReference type="RefSeq" id="WP_014413846.1">
    <property type="nucleotide sequence ID" value="NC_017059.1"/>
</dbReference>
<dbReference type="Pfam" id="PF12729">
    <property type="entry name" value="4HB_MCP_1"/>
    <property type="match status" value="1"/>
</dbReference>
<protein>
    <submittedName>
        <fullName evidence="7">Chemotaxis sensory transducer</fullName>
    </submittedName>
</protein>
<dbReference type="GO" id="GO:0006935">
    <property type="term" value="P:chemotaxis"/>
    <property type="evidence" value="ECO:0007669"/>
    <property type="project" value="InterPro"/>
</dbReference>
<dbReference type="SUPFAM" id="SSF158472">
    <property type="entry name" value="HAMP domain-like"/>
    <property type="match status" value="1"/>
</dbReference>
<dbReference type="InterPro" id="IPR004090">
    <property type="entry name" value="Chemotax_Me-accpt_rcpt"/>
</dbReference>
<comment type="similarity">
    <text evidence="2">Belongs to the methyl-accepting chemotaxis (MCP) protein family.</text>
</comment>
<dbReference type="KEGG" id="rpm:RSPPHO_00580"/>
<feature type="transmembrane region" description="Helical" evidence="4">
    <location>
        <begin position="194"/>
        <end position="217"/>
    </location>
</feature>
<keyword evidence="4" id="KW-1133">Transmembrane helix</keyword>
<gene>
    <name evidence="7" type="ORF">RSPPHO_00580</name>
</gene>
<dbReference type="Gene3D" id="6.10.340.10">
    <property type="match status" value="1"/>
</dbReference>
<dbReference type="Proteomes" id="UP000033220">
    <property type="component" value="Chromosome DSM 122"/>
</dbReference>
<dbReference type="STRING" id="1150469.RSPPHO_00580"/>
<dbReference type="PANTHER" id="PTHR32089">
    <property type="entry name" value="METHYL-ACCEPTING CHEMOTAXIS PROTEIN MCPB"/>
    <property type="match status" value="1"/>
</dbReference>
<proteinExistence type="inferred from homology"/>
<keyword evidence="4" id="KW-0812">Transmembrane</keyword>
<dbReference type="PROSITE" id="PS50885">
    <property type="entry name" value="HAMP"/>
    <property type="match status" value="1"/>
</dbReference>
<dbReference type="PROSITE" id="PS50111">
    <property type="entry name" value="CHEMOTAXIS_TRANSDUC_2"/>
    <property type="match status" value="1"/>
</dbReference>
<dbReference type="InterPro" id="IPR024478">
    <property type="entry name" value="HlyB_4HB_MCP"/>
</dbReference>
<feature type="domain" description="Methyl-accepting transducer" evidence="5">
    <location>
        <begin position="311"/>
        <end position="547"/>
    </location>
</feature>
<dbReference type="PATRIC" id="fig|1150469.3.peg.678"/>
<dbReference type="SUPFAM" id="SSF58104">
    <property type="entry name" value="Methyl-accepting chemotaxis protein (MCP) signaling domain"/>
    <property type="match status" value="1"/>
</dbReference>
<evidence type="ECO:0000256" key="3">
    <source>
        <dbReference type="PROSITE-ProRule" id="PRU00284"/>
    </source>
</evidence>
<keyword evidence="8" id="KW-1185">Reference proteome</keyword>
<dbReference type="GO" id="GO:0004888">
    <property type="term" value="F:transmembrane signaling receptor activity"/>
    <property type="evidence" value="ECO:0007669"/>
    <property type="project" value="InterPro"/>
</dbReference>
<evidence type="ECO:0000259" key="6">
    <source>
        <dbReference type="PROSITE" id="PS50885"/>
    </source>
</evidence>
<dbReference type="eggNOG" id="COG0840">
    <property type="taxonomic scope" value="Bacteria"/>
</dbReference>
<sequence>MNWISNTSLVTRVVVGIVLVLAMMIGLTLYGIGQVNAISDSLVRINQVNAVKQRYAINFRGSVHDRAIDLRDVTLIEDPGQLKAILANIERLERFYQESAGPLDRIMNERTDTHPEERRILADIKATEQRAVPLIRQVIAQAQGGARASAQTLATGPAREAFITWLAQINQFIDYQEAQNAQETKSALETATGFASLMLALTGLALVVGGSVAVWTIRGILPLRHSTTIMLRLADNDLSVDIPPATATNEVGAIFRSLRVFKKGAEERVALEEAQARRQAESERERVRLMNGLADSFEGTVSQVVQSVSAAATAMGAAGQEMETLSHDVAQQTAGISEASRRAATNVESVAEATDRLSRAIADITRQVALTRSAGDDAVTKAAHSRETVSKLMGSAERIGEVVSLISSVASQTNLLALNATIEAARAGEAGKGFAVVAGEVKNLANQTARATDDIARQIAAIRDVAQDTAGAIEAIAESIRSVSENTAAVSEAAAEQDQARREITASVERALAETRDVNTRITTVSGAVESSEAAAGRVLAATHTLSRQSEALSREVEGFLRQVRS</sequence>
<feature type="domain" description="HAMP" evidence="6">
    <location>
        <begin position="217"/>
        <end position="270"/>
    </location>
</feature>
<dbReference type="GO" id="GO:0016020">
    <property type="term" value="C:membrane"/>
    <property type="evidence" value="ECO:0007669"/>
    <property type="project" value="InterPro"/>
</dbReference>
<dbReference type="InterPro" id="IPR003660">
    <property type="entry name" value="HAMP_dom"/>
</dbReference>
<evidence type="ECO:0000313" key="8">
    <source>
        <dbReference type="Proteomes" id="UP000033220"/>
    </source>
</evidence>
<dbReference type="HOGENOM" id="CLU_000445_107_27_5"/>
<evidence type="ECO:0000256" key="2">
    <source>
        <dbReference type="ARBA" id="ARBA00029447"/>
    </source>
</evidence>
<dbReference type="EMBL" id="HE663493">
    <property type="protein sequence ID" value="CCG07206.1"/>
    <property type="molecule type" value="Genomic_DNA"/>
</dbReference>
<evidence type="ECO:0000256" key="4">
    <source>
        <dbReference type="SAM" id="Phobius"/>
    </source>
</evidence>
<organism evidence="7 8">
    <name type="scientific">Pararhodospirillum photometricum DSM 122</name>
    <dbReference type="NCBI Taxonomy" id="1150469"/>
    <lineage>
        <taxon>Bacteria</taxon>
        <taxon>Pseudomonadati</taxon>
        <taxon>Pseudomonadota</taxon>
        <taxon>Alphaproteobacteria</taxon>
        <taxon>Rhodospirillales</taxon>
        <taxon>Rhodospirillaceae</taxon>
        <taxon>Pararhodospirillum</taxon>
    </lineage>
</organism>
<dbReference type="PRINTS" id="PR00260">
    <property type="entry name" value="CHEMTRNSDUCR"/>
</dbReference>
<dbReference type="SMART" id="SM00283">
    <property type="entry name" value="MA"/>
    <property type="match status" value="1"/>
</dbReference>
<feature type="transmembrane region" description="Helical" evidence="4">
    <location>
        <begin position="12"/>
        <end position="32"/>
    </location>
</feature>
<evidence type="ECO:0000259" key="5">
    <source>
        <dbReference type="PROSITE" id="PS50111"/>
    </source>
</evidence>
<dbReference type="InterPro" id="IPR047347">
    <property type="entry name" value="YvaQ-like_sensor"/>
</dbReference>
<dbReference type="GO" id="GO:0007165">
    <property type="term" value="P:signal transduction"/>
    <property type="evidence" value="ECO:0007669"/>
    <property type="project" value="UniProtKB-KW"/>
</dbReference>
<dbReference type="OrthoDB" id="3378718at2"/>
<evidence type="ECO:0000313" key="7">
    <source>
        <dbReference type="EMBL" id="CCG07206.1"/>
    </source>
</evidence>
<dbReference type="CDD" id="cd19411">
    <property type="entry name" value="MCP2201-like_sensor"/>
    <property type="match status" value="1"/>
</dbReference>
<evidence type="ECO:0000256" key="1">
    <source>
        <dbReference type="ARBA" id="ARBA00023224"/>
    </source>
</evidence>
<dbReference type="InterPro" id="IPR004089">
    <property type="entry name" value="MCPsignal_dom"/>
</dbReference>
<dbReference type="Pfam" id="PF00015">
    <property type="entry name" value="MCPsignal"/>
    <property type="match status" value="1"/>
</dbReference>
<dbReference type="PANTHER" id="PTHR32089:SF112">
    <property type="entry name" value="LYSOZYME-LIKE PROTEIN-RELATED"/>
    <property type="match status" value="1"/>
</dbReference>
<dbReference type="Gene3D" id="1.10.287.950">
    <property type="entry name" value="Methyl-accepting chemotaxis protein"/>
    <property type="match status" value="1"/>
</dbReference>
<accession>H6SPT6</accession>
<keyword evidence="1 3" id="KW-0807">Transducer</keyword>
<keyword evidence="4" id="KW-0472">Membrane</keyword>